<dbReference type="Pfam" id="PF00041">
    <property type="entry name" value="fn3"/>
    <property type="match status" value="1"/>
</dbReference>
<dbReference type="InterPro" id="IPR001119">
    <property type="entry name" value="SLH_dom"/>
</dbReference>
<dbReference type="Gene3D" id="2.130.10.30">
    <property type="entry name" value="Regulator of chromosome condensation 1/beta-lactamase-inhibitor protein II"/>
    <property type="match status" value="2"/>
</dbReference>
<dbReference type="CDD" id="cd00063">
    <property type="entry name" value="FN3"/>
    <property type="match status" value="2"/>
</dbReference>
<dbReference type="Pfam" id="PF00395">
    <property type="entry name" value="SLH"/>
    <property type="match status" value="3"/>
</dbReference>
<proteinExistence type="predicted"/>
<dbReference type="InterPro" id="IPR036116">
    <property type="entry name" value="FN3_sf"/>
</dbReference>
<dbReference type="InterPro" id="IPR051553">
    <property type="entry name" value="Ran_GTPase-activating"/>
</dbReference>
<dbReference type="Pfam" id="PF00415">
    <property type="entry name" value="RCC1"/>
    <property type="match status" value="3"/>
</dbReference>
<dbReference type="SUPFAM" id="SSF49384">
    <property type="entry name" value="Carbohydrate-binding domain"/>
    <property type="match status" value="2"/>
</dbReference>
<dbReference type="Gene3D" id="2.60.40.680">
    <property type="match status" value="2"/>
</dbReference>
<feature type="chain" id="PRO_5047024747" evidence="2">
    <location>
        <begin position="35"/>
        <end position="1586"/>
    </location>
</feature>
<dbReference type="SUPFAM" id="SSF49265">
    <property type="entry name" value="Fibronectin type III"/>
    <property type="match status" value="1"/>
</dbReference>
<dbReference type="SUPFAM" id="SSF50985">
    <property type="entry name" value="RCC1/BLIP-II"/>
    <property type="match status" value="1"/>
</dbReference>
<keyword evidence="1 2" id="KW-0732">Signal</keyword>
<dbReference type="InterPro" id="IPR002102">
    <property type="entry name" value="Cohesin_dom"/>
</dbReference>
<reference evidence="5 6" key="1">
    <citation type="submission" date="2024-04" db="EMBL/GenBank/DDBJ databases">
        <title>draft genome sequnece of Paenibacillus filicis.</title>
        <authorList>
            <person name="Kim D.-U."/>
        </authorList>
    </citation>
    <scope>NUCLEOTIDE SEQUENCE [LARGE SCALE GENOMIC DNA]</scope>
    <source>
        <strain evidence="5 6">KACC14197</strain>
    </source>
</reference>
<dbReference type="InterPro" id="IPR003961">
    <property type="entry name" value="FN3_dom"/>
</dbReference>
<dbReference type="PROSITE" id="PS50853">
    <property type="entry name" value="FN3"/>
    <property type="match status" value="1"/>
</dbReference>
<feature type="domain" description="SLH" evidence="4">
    <location>
        <begin position="1398"/>
        <end position="1456"/>
    </location>
</feature>
<dbReference type="CDD" id="cd08547">
    <property type="entry name" value="Type_II_cohesin"/>
    <property type="match status" value="2"/>
</dbReference>
<dbReference type="InterPro" id="IPR013783">
    <property type="entry name" value="Ig-like_fold"/>
</dbReference>
<dbReference type="Pfam" id="PF13205">
    <property type="entry name" value="Big_5"/>
    <property type="match status" value="1"/>
</dbReference>
<dbReference type="PANTHER" id="PTHR45982:SF1">
    <property type="entry name" value="REGULATOR OF CHROMOSOME CONDENSATION"/>
    <property type="match status" value="1"/>
</dbReference>
<dbReference type="InterPro" id="IPR000408">
    <property type="entry name" value="Reg_chr_condens"/>
</dbReference>
<gene>
    <name evidence="5" type="ORF">WMW72_08500</name>
</gene>
<sequence length="1586" mass="165451">MNTIRIRRKLGKPQGFMLGAALIALLSFGSTTFAAPAASEPLPRKAAEAGDRFSLILKKDGSLWAWGQNSNKLGMGSNANTIYEKPVKVTGISEVAAISTGAYHTLAVKSDGTVWAWGENGGGALGIGSEPREVNVPHQVKGPGGEGFLTDVVDVAVGDTYSLALKQDGTVWQWGTLHTFQSATPVPVTGEQGLGVLSGIAKIDAGQDFALALKNDGSVLQWGNSFYILSAPSMVPQKVQGLDQVKAIGHGNYHALAVRAEGTVWAWGANFSGMLGDGSKSDSLTPVQVKLPGGEPLQQVQAVTGANLTSYAIKEDGTVWSWGDSNNGMLGIGELTEDTYFGSPYALQVKGEDGIGSLSQVASLSGSEAWSNLILASKTDGTFSGWGKNGEKQLVNTAIDTYTVPVKLDIRDDATDTTPPSPVSFIPAQGAVNVTVDAAVKVTFDEAIADGPALSSIVITDSSGAPVSGVTTAVQDRELQIEHAAFTPQQAYTVKIPAQAVKDTAGNANAAEIKWTFTTAGAPVKSAQPLADKLSFRSDSLTGQPGAVAGAAVVKAYKLPAKQELLGTAAADPSGAFQLAIPDPSAAVQTVYVTATEDGKAESDPTAVIRKPVSPADVFLHLPGGGTVSENQTLEVEVQVANYADLYGAQLQIKFDPAKLKLADSLPIQVGDLWNGHSAALFLNQDPARLQQGILTFAGTLRGEATGLQGSQPTSIVKIRFVAIGAPGKTAIELPVDGVKLAALPRGTSALPIPAHTAGSGDISIIPGPSAGKATVSLAASAHEVQAGQPFTVRVNADEYKGVYGAQFQLTYDPARLTVQDEDPAKPGVQVRAGSLFGTAVTQQVYNLVDTSQGLITFASMLRVGTSGVSGSEPASIAEITFIPIADLTGDTRIALKAGQVKLAGYPSGGPANWQLPVELADHTVTVKVNPARPDTQAPVWPPDASLTASGVTSSAVTLKWTPATDDIAVSSYKIWKETWSNASVTDSVYGGGAGLSVAEAVYVKQEAALVPGTQTEWTLSELESGTAYRFTVEAGDLAGHWSTGGPAVTVTTPPGSGSPDKEAPRWPQGARLEATSIGVNEVNLKWPTATDNTAVTAYRLYRGTTLIATVTDTVYKVSGLSSDTSYIFAVIAGDAAGNWSDKLERSFTTDRYSSGSGSGSCCGASTPPTTFPSTENGIVLPKTYLRTTKETLAGGALSTLVTVDEEALGKALSQLKNAAASAQRITISVEPAEPTVRLQLPASILLKSAADTPKAVILLEAGAVRYELPVGQISYEAIAKKLGADSKQVKLTLTASALTGTALEQLKGRLKGMSLLSDAVEFTVTAEGGGQSQVIDRFNGTMVKRMFVISEQDANQLTGVRFEQNGPVFVPTVIQTIGGKRVAVLMSPTNSAYGVVKYRKTFLDTEGHWAQADIELLASKLVVQGTAEDRFTPDTNVTRAEFASLLVRSLGLPVHQADVPFKDVRTGDWFYDTVGTAVNAGLIEGFEDGTFQPGATITREQMAVMIARALKTAGSAPKAGHAGALDAFRDQNAVSAWAKEALSLSVDLGLMNGMTDSTIEPANHATRAQAAVILKRLLRYAGYIH</sequence>
<feature type="domain" description="Fibronectin type-III" evidence="3">
    <location>
        <begin position="943"/>
        <end position="1056"/>
    </location>
</feature>
<evidence type="ECO:0000256" key="2">
    <source>
        <dbReference type="SAM" id="SignalP"/>
    </source>
</evidence>
<dbReference type="PROSITE" id="PS00626">
    <property type="entry name" value="RCC1_2"/>
    <property type="match status" value="1"/>
</dbReference>
<protein>
    <submittedName>
        <fullName evidence="5">S-layer homology domain-containing protein</fullName>
    </submittedName>
</protein>
<comment type="caution">
    <text evidence="5">The sequence shown here is derived from an EMBL/GenBank/DDBJ whole genome shotgun (WGS) entry which is preliminary data.</text>
</comment>
<dbReference type="Gene3D" id="2.60.40.1220">
    <property type="match status" value="1"/>
</dbReference>
<dbReference type="PROSITE" id="PS51272">
    <property type="entry name" value="SLH"/>
    <property type="match status" value="3"/>
</dbReference>
<dbReference type="PROSITE" id="PS50012">
    <property type="entry name" value="RCC1_3"/>
    <property type="match status" value="4"/>
</dbReference>
<dbReference type="InterPro" id="IPR009091">
    <property type="entry name" value="RCC1/BLIP-II"/>
</dbReference>
<evidence type="ECO:0000313" key="6">
    <source>
        <dbReference type="Proteomes" id="UP001469365"/>
    </source>
</evidence>
<evidence type="ECO:0000259" key="4">
    <source>
        <dbReference type="PROSITE" id="PS51272"/>
    </source>
</evidence>
<dbReference type="SMART" id="SM00060">
    <property type="entry name" value="FN3"/>
    <property type="match status" value="2"/>
</dbReference>
<feature type="domain" description="SLH" evidence="4">
    <location>
        <begin position="1458"/>
        <end position="1521"/>
    </location>
</feature>
<dbReference type="InterPro" id="IPR032812">
    <property type="entry name" value="SbsA_Ig"/>
</dbReference>
<dbReference type="Gene3D" id="2.60.40.10">
    <property type="entry name" value="Immunoglobulins"/>
    <property type="match status" value="2"/>
</dbReference>
<name>A0ABU9DGE7_9BACL</name>
<evidence type="ECO:0000259" key="3">
    <source>
        <dbReference type="PROSITE" id="PS50853"/>
    </source>
</evidence>
<organism evidence="5 6">
    <name type="scientific">Paenibacillus filicis</name>
    <dbReference type="NCBI Taxonomy" id="669464"/>
    <lineage>
        <taxon>Bacteria</taxon>
        <taxon>Bacillati</taxon>
        <taxon>Bacillota</taxon>
        <taxon>Bacilli</taxon>
        <taxon>Bacillales</taxon>
        <taxon>Paenibacillaceae</taxon>
        <taxon>Paenibacillus</taxon>
    </lineage>
</organism>
<dbReference type="RefSeq" id="WP_341414999.1">
    <property type="nucleotide sequence ID" value="NZ_JBBPCC010000004.1"/>
</dbReference>
<feature type="signal peptide" evidence="2">
    <location>
        <begin position="1"/>
        <end position="34"/>
    </location>
</feature>
<dbReference type="PANTHER" id="PTHR45982">
    <property type="entry name" value="REGULATOR OF CHROMOSOME CONDENSATION"/>
    <property type="match status" value="1"/>
</dbReference>
<keyword evidence="6" id="KW-1185">Reference proteome</keyword>
<dbReference type="InterPro" id="IPR014755">
    <property type="entry name" value="Cu-Rt/internalin_Ig-like"/>
</dbReference>
<dbReference type="EMBL" id="JBBPCC010000004">
    <property type="protein sequence ID" value="MEK8127937.1"/>
    <property type="molecule type" value="Genomic_DNA"/>
</dbReference>
<evidence type="ECO:0000256" key="1">
    <source>
        <dbReference type="ARBA" id="ARBA00022729"/>
    </source>
</evidence>
<accession>A0ABU9DGE7</accession>
<dbReference type="Proteomes" id="UP001469365">
    <property type="component" value="Unassembled WGS sequence"/>
</dbReference>
<feature type="domain" description="SLH" evidence="4">
    <location>
        <begin position="1526"/>
        <end position="1586"/>
    </location>
</feature>
<dbReference type="Pfam" id="PF00963">
    <property type="entry name" value="Cohesin"/>
    <property type="match status" value="1"/>
</dbReference>
<dbReference type="InterPro" id="IPR008965">
    <property type="entry name" value="CBM2/CBM3_carb-bd_dom_sf"/>
</dbReference>
<evidence type="ECO:0000313" key="5">
    <source>
        <dbReference type="EMBL" id="MEK8127937.1"/>
    </source>
</evidence>